<evidence type="ECO:0000256" key="3">
    <source>
        <dbReference type="ARBA" id="ARBA00011970"/>
    </source>
</evidence>
<feature type="repeat" description="TPR" evidence="8">
    <location>
        <begin position="190"/>
        <end position="223"/>
    </location>
</feature>
<protein>
    <recommendedName>
        <fullName evidence="3">protein O-GlcNAc transferase</fullName>
        <ecNumber evidence="3">2.4.1.255</ecNumber>
    </recommendedName>
</protein>
<keyword evidence="11" id="KW-1185">Reference proteome</keyword>
<dbReference type="InterPro" id="IPR029489">
    <property type="entry name" value="OGT/SEC/SPY_C"/>
</dbReference>
<dbReference type="Gene3D" id="1.25.40.10">
    <property type="entry name" value="Tetratricopeptide repeat domain"/>
    <property type="match status" value="5"/>
</dbReference>
<feature type="repeat" description="TPR" evidence="8">
    <location>
        <begin position="122"/>
        <end position="155"/>
    </location>
</feature>
<dbReference type="SUPFAM" id="SSF48452">
    <property type="entry name" value="TPR-like"/>
    <property type="match status" value="2"/>
</dbReference>
<evidence type="ECO:0000313" key="11">
    <source>
        <dbReference type="Proteomes" id="UP000075653"/>
    </source>
</evidence>
<feature type="domain" description="O-GlcNAc transferase C-terminal" evidence="9">
    <location>
        <begin position="403"/>
        <end position="555"/>
    </location>
</feature>
<dbReference type="Proteomes" id="UP000075653">
    <property type="component" value="Unassembled WGS sequence"/>
</dbReference>
<feature type="repeat" description="TPR" evidence="8">
    <location>
        <begin position="326"/>
        <end position="359"/>
    </location>
</feature>
<evidence type="ECO:0000256" key="6">
    <source>
        <dbReference type="ARBA" id="ARBA00022737"/>
    </source>
</evidence>
<keyword evidence="7 8" id="KW-0802">TPR repeat</keyword>
<dbReference type="PANTHER" id="PTHR44835:SF1">
    <property type="entry name" value="PROTEIN O-GLCNAC TRANSFERASE"/>
    <property type="match status" value="1"/>
</dbReference>
<dbReference type="Pfam" id="PF13414">
    <property type="entry name" value="TPR_11"/>
    <property type="match status" value="1"/>
</dbReference>
<dbReference type="Pfam" id="PF13844">
    <property type="entry name" value="Glyco_transf_41"/>
    <property type="match status" value="2"/>
</dbReference>
<comment type="pathway">
    <text evidence="1">Protein modification; protein glycosylation.</text>
</comment>
<gene>
    <name evidence="10" type="primary">yrrB</name>
    <name evidence="10" type="ORF">FEMY_19860</name>
</gene>
<dbReference type="UniPathway" id="UPA00378"/>
<dbReference type="PROSITE" id="PS50005">
    <property type="entry name" value="TPR"/>
    <property type="match status" value="7"/>
</dbReference>
<dbReference type="EC" id="2.4.1.255" evidence="3"/>
<accession>A0A149VWC9</accession>
<sequence>MSRKRQQAAANQVVSRPTAIERLFAQALSLHQQAFLADAELLYMKILERDPCHVATLQLMGMVAVQTGRNDIAESFLRKAIGLKDSDPTIHFILTGMLLEQDKLEQAMAHCMRALALKPNFAEAYLKLGDIFQRLGKLPESESSCRQALKLKPDYAEAHNNLGNVLNGLGRFDDAVASYSRALEIRPDYAEAYNNLGVTLEDLERSDEAEASHRRALELKPDFAEAHNNLGNVLGDQGRFAEAEANYRRALEIKPDYAEAHSNLGNVLNGRGRFDDAVASYSRSLEIRPDYAEAHNNLGITLKDLGRSDEAEASHRRALELKPDFAEAHNNLGIVLSDQGRFAEAEASHRRALEIRPDYAEAQSNLLFCLNYHPDLSVEEIYRAYQEYDASFGIPLRSTWRTHTNDKTPDRRLRVGYVSPDFRYHSCRFFLEPLLAHHDKTQVEVYAYAELSKKDDMTARYQSYVERWIPTKGMGDEALAERIRSDGIDILVDLAGHTAHNRLLTFARKPAPVSVSWLGYGNTTGLRSIDYYLTDATSVPVGSEGSFAEQPWYIANPPYSYRPTAGMGEVSGLPALRCGHITFGTLTRSVRINPHTIRVWSEILRRVEGSRLVIDSLNFNYPGMQVRLVEGFAEHGVTRERLELGYHSPPWDILRGIDISLDCFPHNSGTTLLESLYMGVPYVTLASRPGVGRLGSSILKGVGHPEWIAQSEAEYVDKAVALATDLPGLAALRVGLRSEMEASPLMDEAEFARKVEAAYRMMFANWAES</sequence>
<name>A0A149VWC9_9PROT</name>
<reference evidence="10 11" key="1">
    <citation type="submission" date="2016-01" db="EMBL/GenBank/DDBJ databases">
        <title>Genome sequence of the acidophilic iron oxidising Ferrovum strain Z-31.</title>
        <authorList>
            <person name="Poehlein A."/>
            <person name="Ullrich S.R."/>
            <person name="Schloemann M."/>
            <person name="Muehling M."/>
            <person name="Daniel R."/>
        </authorList>
    </citation>
    <scope>NUCLEOTIDE SEQUENCE [LARGE SCALE GENOMIC DNA]</scope>
    <source>
        <strain evidence="10 11">Z-31</strain>
    </source>
</reference>
<evidence type="ECO:0000256" key="5">
    <source>
        <dbReference type="ARBA" id="ARBA00022679"/>
    </source>
</evidence>
<feature type="repeat" description="TPR" evidence="8">
    <location>
        <begin position="292"/>
        <end position="325"/>
    </location>
</feature>
<comment type="similarity">
    <text evidence="2">Belongs to the glycosyltransferase 41 family. O-GlcNAc transferase subfamily.</text>
</comment>
<keyword evidence="5" id="KW-0808">Transferase</keyword>
<evidence type="ECO:0000313" key="10">
    <source>
        <dbReference type="EMBL" id="KXW57478.1"/>
    </source>
</evidence>
<dbReference type="PATRIC" id="fig|1789004.3.peg.2047"/>
<dbReference type="InterPro" id="IPR019734">
    <property type="entry name" value="TPR_rpt"/>
</dbReference>
<comment type="caution">
    <text evidence="10">The sequence shown here is derived from an EMBL/GenBank/DDBJ whole genome shotgun (WGS) entry which is preliminary data.</text>
</comment>
<dbReference type="SMART" id="SM00028">
    <property type="entry name" value="TPR"/>
    <property type="match status" value="9"/>
</dbReference>
<dbReference type="EMBL" id="LRRD01000056">
    <property type="protein sequence ID" value="KXW57478.1"/>
    <property type="molecule type" value="Genomic_DNA"/>
</dbReference>
<evidence type="ECO:0000259" key="9">
    <source>
        <dbReference type="Pfam" id="PF13844"/>
    </source>
</evidence>
<dbReference type="InterPro" id="IPR011990">
    <property type="entry name" value="TPR-like_helical_dom_sf"/>
</dbReference>
<dbReference type="InterPro" id="IPR051939">
    <property type="entry name" value="Glycosyltr_41/O-GlcNAc_trsf"/>
</dbReference>
<evidence type="ECO:0000256" key="8">
    <source>
        <dbReference type="PROSITE-ProRule" id="PRU00339"/>
    </source>
</evidence>
<dbReference type="RefSeq" id="WP_197456501.1">
    <property type="nucleotide sequence ID" value="NZ_LRRD01000056.1"/>
</dbReference>
<organism evidence="10 11">
    <name type="scientific">Ferrovum myxofaciens</name>
    <dbReference type="NCBI Taxonomy" id="416213"/>
    <lineage>
        <taxon>Bacteria</taxon>
        <taxon>Pseudomonadati</taxon>
        <taxon>Pseudomonadota</taxon>
        <taxon>Betaproteobacteria</taxon>
        <taxon>Ferrovales</taxon>
        <taxon>Ferrovaceae</taxon>
        <taxon>Ferrovum</taxon>
    </lineage>
</organism>
<dbReference type="PANTHER" id="PTHR44835">
    <property type="entry name" value="UDP-N-ACETYLGLUCOSAMINE--PEPTIDE N-ACETYLGLUCOSAMINYLTRANSFERASE SPINDLY-RELATED"/>
    <property type="match status" value="1"/>
</dbReference>
<dbReference type="PROSITE" id="PS50293">
    <property type="entry name" value="TPR_REGION"/>
    <property type="match status" value="6"/>
</dbReference>
<feature type="repeat" description="TPR" evidence="8">
    <location>
        <begin position="156"/>
        <end position="189"/>
    </location>
</feature>
<proteinExistence type="inferred from homology"/>
<dbReference type="Pfam" id="PF13181">
    <property type="entry name" value="TPR_8"/>
    <property type="match status" value="1"/>
</dbReference>
<feature type="repeat" description="TPR" evidence="8">
    <location>
        <begin position="258"/>
        <end position="291"/>
    </location>
</feature>
<dbReference type="Gene3D" id="3.40.50.2000">
    <property type="entry name" value="Glycogen Phosphorylase B"/>
    <property type="match status" value="1"/>
</dbReference>
<evidence type="ECO:0000256" key="4">
    <source>
        <dbReference type="ARBA" id="ARBA00022676"/>
    </source>
</evidence>
<keyword evidence="6" id="KW-0677">Repeat</keyword>
<evidence type="ECO:0000256" key="7">
    <source>
        <dbReference type="ARBA" id="ARBA00022803"/>
    </source>
</evidence>
<dbReference type="Gene3D" id="3.40.50.11380">
    <property type="match status" value="1"/>
</dbReference>
<keyword evidence="4" id="KW-0328">Glycosyltransferase</keyword>
<dbReference type="AlphaFoldDB" id="A0A149VWC9"/>
<feature type="domain" description="O-GlcNAc transferase C-terminal" evidence="9">
    <location>
        <begin position="581"/>
        <end position="753"/>
    </location>
</feature>
<evidence type="ECO:0000256" key="1">
    <source>
        <dbReference type="ARBA" id="ARBA00004922"/>
    </source>
</evidence>
<evidence type="ECO:0000256" key="2">
    <source>
        <dbReference type="ARBA" id="ARBA00005386"/>
    </source>
</evidence>
<dbReference type="Pfam" id="PF13424">
    <property type="entry name" value="TPR_12"/>
    <property type="match status" value="3"/>
</dbReference>
<dbReference type="GO" id="GO:0097363">
    <property type="term" value="F:protein O-acetylglucosaminyltransferase activity"/>
    <property type="evidence" value="ECO:0007669"/>
    <property type="project" value="UniProtKB-EC"/>
</dbReference>
<dbReference type="STRING" id="1789004.FEMY_19860"/>
<feature type="repeat" description="TPR" evidence="8">
    <location>
        <begin position="224"/>
        <end position="257"/>
    </location>
</feature>